<feature type="non-terminal residue" evidence="2">
    <location>
        <position position="1"/>
    </location>
</feature>
<dbReference type="GO" id="GO:0003824">
    <property type="term" value="F:catalytic activity"/>
    <property type="evidence" value="ECO:0007669"/>
    <property type="project" value="InterPro"/>
</dbReference>
<protein>
    <recommendedName>
        <fullName evidence="1">Cytidyltransferase-like domain-containing protein</fullName>
    </recommendedName>
</protein>
<organism evidence="2">
    <name type="scientific">Spongospora subterranea</name>
    <dbReference type="NCBI Taxonomy" id="70186"/>
    <lineage>
        <taxon>Eukaryota</taxon>
        <taxon>Sar</taxon>
        <taxon>Rhizaria</taxon>
        <taxon>Endomyxa</taxon>
        <taxon>Phytomyxea</taxon>
        <taxon>Plasmodiophorida</taxon>
        <taxon>Plasmodiophoridae</taxon>
        <taxon>Spongospora</taxon>
    </lineage>
</organism>
<reference evidence="2" key="1">
    <citation type="submission" date="2015-04" db="EMBL/GenBank/DDBJ databases">
        <title>The genome sequence of the plant pathogenic Rhizarian Plasmodiophora brassicae reveals insights in its biotrophic life cycle and the origin of chitin synthesis.</title>
        <authorList>
            <person name="Schwelm A."/>
            <person name="Fogelqvist J."/>
            <person name="Knaust A."/>
            <person name="Julke S."/>
            <person name="Lilja T."/>
            <person name="Dhandapani V."/>
            <person name="Bonilla-Rosso G."/>
            <person name="Karlsson M."/>
            <person name="Shevchenko A."/>
            <person name="Choi S.R."/>
            <person name="Kim H.G."/>
            <person name="Park J.Y."/>
            <person name="Lim Y.P."/>
            <person name="Ludwig-Muller J."/>
            <person name="Dixelius C."/>
        </authorList>
    </citation>
    <scope>NUCLEOTIDE SEQUENCE</scope>
    <source>
        <tissue evidence="2">Potato root galls</tissue>
    </source>
</reference>
<dbReference type="InterPro" id="IPR014729">
    <property type="entry name" value="Rossmann-like_a/b/a_fold"/>
</dbReference>
<sequence>GSVWRNMVERGDIVLQASDPELDRKIKQHAISSLIRVAVPSDLPIVQAETLLAQLYSNVLAQLGPQTDATIALTCSPDQPRRRQHYNCVILGGTFDHLHLGHKHLLCLAIWTIQPSGRLLLGLTTDEYLSQRSKTMANLILDYAKRDQQLRYFIKQIDPSVDFEILPINDAYGHAGRPDIDAIVVSTETQSSVDDLNSRRIREGVPPLEVVVANTIGLDQTDGAKLSSSWVRTRVDRRQRLESRWNVTMTNLGVDEDLATSQFSRLCSEYEAPGRFYHTLEHLDSMFAQFDQISSLHDRCVVEMSIWFHDLIYDVSKTDNEACSAALAISYCLQTGIAELIAKSSLIDKFILATTSHETDLASLNEASLSDLRSFLDIDLSILGKPAEEYIAYAKNIAREYRDVYSTKNFCQGRCRILQRILSKQRIFKSDEMFNRFEQQARANLALEIRSLSTGCLLNQNDNC</sequence>
<dbReference type="AlphaFoldDB" id="A0A0H5QPU6"/>
<dbReference type="Pfam" id="PF01467">
    <property type="entry name" value="CTP_transf_like"/>
    <property type="match status" value="1"/>
</dbReference>
<dbReference type="SUPFAM" id="SSF109604">
    <property type="entry name" value="HD-domain/PDEase-like"/>
    <property type="match status" value="1"/>
</dbReference>
<name>A0A0H5QPU6_9EUKA</name>
<dbReference type="PANTHER" id="PTHR21174:SF0">
    <property type="entry name" value="HD PHOSPHOHYDROLASE FAMILY PROTEIN-RELATED"/>
    <property type="match status" value="1"/>
</dbReference>
<evidence type="ECO:0000313" key="2">
    <source>
        <dbReference type="EMBL" id="CRZ04068.1"/>
    </source>
</evidence>
<dbReference type="InterPro" id="IPR009218">
    <property type="entry name" value="HD_phosphohydro"/>
</dbReference>
<dbReference type="NCBIfam" id="NF001985">
    <property type="entry name" value="PRK00777.1"/>
    <property type="match status" value="1"/>
</dbReference>
<dbReference type="EMBL" id="HACM01003626">
    <property type="protein sequence ID" value="CRZ04068.1"/>
    <property type="molecule type" value="Transcribed_RNA"/>
</dbReference>
<accession>A0A0H5QPU6</accession>
<evidence type="ECO:0000259" key="1">
    <source>
        <dbReference type="Pfam" id="PF01467"/>
    </source>
</evidence>
<dbReference type="InterPro" id="IPR004821">
    <property type="entry name" value="Cyt_trans-like"/>
</dbReference>
<dbReference type="Gene3D" id="3.40.50.620">
    <property type="entry name" value="HUPs"/>
    <property type="match status" value="1"/>
</dbReference>
<proteinExistence type="predicted"/>
<feature type="domain" description="Cytidyltransferase-like" evidence="1">
    <location>
        <begin position="90"/>
        <end position="234"/>
    </location>
</feature>
<dbReference type="PANTHER" id="PTHR21174">
    <property type="match status" value="1"/>
</dbReference>
<dbReference type="SUPFAM" id="SSF52374">
    <property type="entry name" value="Nucleotidylyl transferase"/>
    <property type="match status" value="1"/>
</dbReference>